<dbReference type="Proteomes" id="UP001576784">
    <property type="component" value="Unassembled WGS sequence"/>
</dbReference>
<feature type="transmembrane region" description="Helical" evidence="1">
    <location>
        <begin position="54"/>
        <end position="73"/>
    </location>
</feature>
<feature type="transmembrane region" description="Helical" evidence="1">
    <location>
        <begin position="184"/>
        <end position="203"/>
    </location>
</feature>
<protein>
    <submittedName>
        <fullName evidence="2">Tetratricopeptide repeat protein</fullName>
    </submittedName>
</protein>
<reference evidence="2 3" key="1">
    <citation type="submission" date="2024-09" db="EMBL/GenBank/DDBJ databases">
        <title>Floridaenema gen nov. (Aerosakkonemataceae, Aerosakkonematales ord. nov., Cyanobacteria) from benthic tropical and subtropical fresh waters, with the description of four new species.</title>
        <authorList>
            <person name="Moretto J.A."/>
            <person name="Berthold D.E."/>
            <person name="Lefler F.W."/>
            <person name="Huang I.-S."/>
            <person name="Laughinghouse H. IV."/>
        </authorList>
    </citation>
    <scope>NUCLEOTIDE SEQUENCE [LARGE SCALE GENOMIC DNA]</scope>
    <source>
        <strain evidence="2 3">BLCC-F50</strain>
    </source>
</reference>
<feature type="transmembrane region" description="Helical" evidence="1">
    <location>
        <begin position="16"/>
        <end position="34"/>
    </location>
</feature>
<comment type="caution">
    <text evidence="2">The sequence shown here is derived from an EMBL/GenBank/DDBJ whole genome shotgun (WGS) entry which is preliminary data.</text>
</comment>
<feature type="transmembrane region" description="Helical" evidence="1">
    <location>
        <begin position="215"/>
        <end position="236"/>
    </location>
</feature>
<proteinExistence type="predicted"/>
<evidence type="ECO:0000313" key="2">
    <source>
        <dbReference type="EMBL" id="MFB2897426.1"/>
    </source>
</evidence>
<keyword evidence="1" id="KW-1133">Transmembrane helix</keyword>
<dbReference type="Gene3D" id="1.25.40.10">
    <property type="entry name" value="Tetratricopeptide repeat domain"/>
    <property type="match status" value="1"/>
</dbReference>
<dbReference type="RefSeq" id="WP_413267032.1">
    <property type="nucleotide sequence ID" value="NZ_JBHFNR010000251.1"/>
</dbReference>
<organism evidence="2 3">
    <name type="scientific">Floridaenema flaviceps BLCC-F50</name>
    <dbReference type="NCBI Taxonomy" id="3153642"/>
    <lineage>
        <taxon>Bacteria</taxon>
        <taxon>Bacillati</taxon>
        <taxon>Cyanobacteriota</taxon>
        <taxon>Cyanophyceae</taxon>
        <taxon>Oscillatoriophycideae</taxon>
        <taxon>Aerosakkonematales</taxon>
        <taxon>Aerosakkonemataceae</taxon>
        <taxon>Floridanema</taxon>
        <taxon>Floridanema flaviceps</taxon>
    </lineage>
</organism>
<gene>
    <name evidence="2" type="ORF">ACE1CI_31295</name>
</gene>
<accession>A0ABV4Y0H2</accession>
<dbReference type="InterPro" id="IPR011990">
    <property type="entry name" value="TPR-like_helical_dom_sf"/>
</dbReference>
<evidence type="ECO:0000313" key="3">
    <source>
        <dbReference type="Proteomes" id="UP001576784"/>
    </source>
</evidence>
<feature type="transmembrane region" description="Helical" evidence="1">
    <location>
        <begin position="80"/>
        <end position="97"/>
    </location>
</feature>
<evidence type="ECO:0000256" key="1">
    <source>
        <dbReference type="SAM" id="Phobius"/>
    </source>
</evidence>
<dbReference type="EMBL" id="JBHFNR010000251">
    <property type="protein sequence ID" value="MFB2897426.1"/>
    <property type="molecule type" value="Genomic_DNA"/>
</dbReference>
<name>A0ABV4Y0H2_9CYAN</name>
<sequence>MQSFTLLLKWLNREKITLLISFLLLLFGAVYPWYRLPKEALETFGSNLFLANVMRFLPASLALISFTFTIFFGINRVPRWLFWVGLMTVLLFPYSMVTSSPTVNFLAKSYYNQGEKTSLHVERNFPEVQAQWKQNISLEKAIAVPSTFDISIPDSRFFQLPSWESVLVRWFGYSDSFFQFIGRGWGFTVIGLTVGLFGFYLGLKSNKIDILLEDMIQLLPGFGLVLAAIVVFSISINVVNYRLDTMFAKGEYAKVLATSQTLASWYPTLQGDETFLQRWAEAGFYNNQPDTALLDFVKGLELYRSNDFPTAADYFKKSLSTQNRFLVRGYLASAILNQGVNYFNERSSKKPGTAADLFEKVLQIFPSNVEALYDLMLARVVSGEWQQSAAVAQNLIDTQQYFQQPKLGLIAQAYVHSTWEKYHEDNVVEAWKRYRQSIDPKTWKKKEAEQ</sequence>
<keyword evidence="1" id="KW-0472">Membrane</keyword>
<keyword evidence="3" id="KW-1185">Reference proteome</keyword>
<dbReference type="SUPFAM" id="SSF48452">
    <property type="entry name" value="TPR-like"/>
    <property type="match status" value="1"/>
</dbReference>
<keyword evidence="1" id="KW-0812">Transmembrane</keyword>